<comment type="caution">
    <text evidence="1">The sequence shown here is derived from an EMBL/GenBank/DDBJ whole genome shotgun (WGS) entry which is preliminary data.</text>
</comment>
<proteinExistence type="predicted"/>
<organism evidence="1 2">
    <name type="scientific">Cetraspora pellucida</name>
    <dbReference type="NCBI Taxonomy" id="1433469"/>
    <lineage>
        <taxon>Eukaryota</taxon>
        <taxon>Fungi</taxon>
        <taxon>Fungi incertae sedis</taxon>
        <taxon>Mucoromycota</taxon>
        <taxon>Glomeromycotina</taxon>
        <taxon>Glomeromycetes</taxon>
        <taxon>Diversisporales</taxon>
        <taxon>Gigasporaceae</taxon>
        <taxon>Cetraspora</taxon>
    </lineage>
</organism>
<evidence type="ECO:0000313" key="2">
    <source>
        <dbReference type="Proteomes" id="UP000789759"/>
    </source>
</evidence>
<dbReference type="Proteomes" id="UP000789759">
    <property type="component" value="Unassembled WGS sequence"/>
</dbReference>
<dbReference type="EMBL" id="CAJVQA010000518">
    <property type="protein sequence ID" value="CAG8478769.1"/>
    <property type="molecule type" value="Genomic_DNA"/>
</dbReference>
<name>A0A9N8W9X5_9GLOM</name>
<sequence>MKPSLGFVKLNLAMKEGEEEFKREFDDSSTETVNSYLVNCIREHDYHTLAYYIC</sequence>
<accession>A0A9N8W9X5</accession>
<dbReference type="AlphaFoldDB" id="A0A9N8W9X5"/>
<keyword evidence="2" id="KW-1185">Reference proteome</keyword>
<protein>
    <submittedName>
        <fullName evidence="1">16946_t:CDS:1</fullName>
    </submittedName>
</protein>
<gene>
    <name evidence="1" type="ORF">CPELLU_LOCUS1419</name>
</gene>
<evidence type="ECO:0000313" key="1">
    <source>
        <dbReference type="EMBL" id="CAG8478769.1"/>
    </source>
</evidence>
<reference evidence="1" key="1">
    <citation type="submission" date="2021-06" db="EMBL/GenBank/DDBJ databases">
        <authorList>
            <person name="Kallberg Y."/>
            <person name="Tangrot J."/>
            <person name="Rosling A."/>
        </authorList>
    </citation>
    <scope>NUCLEOTIDE SEQUENCE</scope>
    <source>
        <strain evidence="1">FL966</strain>
    </source>
</reference>